<name>A0A4U5JPD1_9GAMM</name>
<accession>A0A4U5JPD1</accession>
<dbReference type="NCBIfam" id="TIGR02001">
    <property type="entry name" value="gcw_chp"/>
    <property type="match status" value="1"/>
</dbReference>
<gene>
    <name evidence="2" type="ORF">FCE95_08915</name>
</gene>
<keyword evidence="3" id="KW-1185">Reference proteome</keyword>
<comment type="caution">
    <text evidence="2">The sequence shown here is derived from an EMBL/GenBank/DDBJ whole genome shotgun (WGS) entry which is preliminary data.</text>
</comment>
<dbReference type="OrthoDB" id="9793561at2"/>
<dbReference type="Pfam" id="PF09694">
    <property type="entry name" value="Gcw_chp"/>
    <property type="match status" value="1"/>
</dbReference>
<evidence type="ECO:0000256" key="1">
    <source>
        <dbReference type="SAM" id="SignalP"/>
    </source>
</evidence>
<dbReference type="InterPro" id="IPR010239">
    <property type="entry name" value="CHP02001"/>
</dbReference>
<dbReference type="EMBL" id="SZUA01000002">
    <property type="protein sequence ID" value="TKR30248.1"/>
    <property type="molecule type" value="Genomic_DNA"/>
</dbReference>
<keyword evidence="1" id="KW-0732">Signal</keyword>
<dbReference type="RefSeq" id="WP_137266678.1">
    <property type="nucleotide sequence ID" value="NZ_SZUA01000002.1"/>
</dbReference>
<feature type="signal peptide" evidence="1">
    <location>
        <begin position="1"/>
        <end position="23"/>
    </location>
</feature>
<reference evidence="2 3" key="1">
    <citation type="submission" date="2019-04" db="EMBL/GenBank/DDBJ databases">
        <title>Reference strain of H23.</title>
        <authorList>
            <person name="Luo X."/>
        </authorList>
    </citation>
    <scope>NUCLEOTIDE SEQUENCE [LARGE SCALE GENOMIC DNA]</scope>
    <source>
        <strain evidence="2 3">H23</strain>
    </source>
</reference>
<proteinExistence type="predicted"/>
<organism evidence="2 3">
    <name type="scientific">Luteimonas gilva</name>
    <dbReference type="NCBI Taxonomy" id="2572684"/>
    <lineage>
        <taxon>Bacteria</taxon>
        <taxon>Pseudomonadati</taxon>
        <taxon>Pseudomonadota</taxon>
        <taxon>Gammaproteobacteria</taxon>
        <taxon>Lysobacterales</taxon>
        <taxon>Lysobacteraceae</taxon>
        <taxon>Luteimonas</taxon>
    </lineage>
</organism>
<protein>
    <submittedName>
        <fullName evidence="2">Uncharacterized protein</fullName>
    </submittedName>
</protein>
<dbReference type="Proteomes" id="UP000308707">
    <property type="component" value="Unassembled WGS sequence"/>
</dbReference>
<dbReference type="AlphaFoldDB" id="A0A4U5JPD1"/>
<evidence type="ECO:0000313" key="3">
    <source>
        <dbReference type="Proteomes" id="UP000308707"/>
    </source>
</evidence>
<sequence>MSRKTALASSLPLLLLGAGHAYAGTTGNVALTSDYLFRGVSQTNQEPAVQGGVEYAADGGFYVGAWGSSVSWLSDLSTDAAPISSDVELDGYLGYRGKFGDSKLAYDVGALYYWYPGDFPAGFNSADTGEVYFGLSAGLSDTATLAAKYSYAVTDLFGYADSDGSGYLDLSLNWQFTPGWTLNVHGGKQWIENNEAYEYADWKLGVTKAFDNGFSIAAAYTGTDAEKTLYTNAFGNEIAEGRFSLTFAKAF</sequence>
<feature type="chain" id="PRO_5020780413" evidence="1">
    <location>
        <begin position="24"/>
        <end position="251"/>
    </location>
</feature>
<evidence type="ECO:0000313" key="2">
    <source>
        <dbReference type="EMBL" id="TKR30248.1"/>
    </source>
</evidence>